<dbReference type="EMBL" id="BMGC01000047">
    <property type="protein sequence ID" value="GGB46056.1"/>
    <property type="molecule type" value="Genomic_DNA"/>
</dbReference>
<sequence>MFGNESAYGECSPSIVAVTVDRSFVELTFNGSSSDNCGDALAETVVVVSAPVTPDDALPLELDEHPPTSITTATTTPDTSTHGFAPITNKHRTQHDKRLP</sequence>
<dbReference type="AlphaFoldDB" id="A0A916TII1"/>
<feature type="compositionally biased region" description="Basic residues" evidence="1">
    <location>
        <begin position="89"/>
        <end position="100"/>
    </location>
</feature>
<feature type="region of interest" description="Disordered" evidence="1">
    <location>
        <begin position="57"/>
        <end position="100"/>
    </location>
</feature>
<evidence type="ECO:0000313" key="3">
    <source>
        <dbReference type="Proteomes" id="UP000621454"/>
    </source>
</evidence>
<protein>
    <submittedName>
        <fullName evidence="2">Uncharacterized protein</fullName>
    </submittedName>
</protein>
<reference evidence="2" key="1">
    <citation type="journal article" date="2014" name="Int. J. Syst. Evol. Microbiol.">
        <title>Complete genome sequence of Corynebacterium casei LMG S-19264T (=DSM 44701T), isolated from a smear-ripened cheese.</title>
        <authorList>
            <consortium name="US DOE Joint Genome Institute (JGI-PGF)"/>
            <person name="Walter F."/>
            <person name="Albersmeier A."/>
            <person name="Kalinowski J."/>
            <person name="Ruckert C."/>
        </authorList>
    </citation>
    <scope>NUCLEOTIDE SEQUENCE</scope>
    <source>
        <strain evidence="2">CGMCC 1.12827</strain>
    </source>
</reference>
<name>A0A916TII1_9ACTN</name>
<comment type="caution">
    <text evidence="2">The sequence shown here is derived from an EMBL/GenBank/DDBJ whole genome shotgun (WGS) entry which is preliminary data.</text>
</comment>
<dbReference type="Proteomes" id="UP000621454">
    <property type="component" value="Unassembled WGS sequence"/>
</dbReference>
<keyword evidence="3" id="KW-1185">Reference proteome</keyword>
<evidence type="ECO:0000313" key="2">
    <source>
        <dbReference type="EMBL" id="GGB46056.1"/>
    </source>
</evidence>
<reference evidence="2" key="2">
    <citation type="submission" date="2020-09" db="EMBL/GenBank/DDBJ databases">
        <authorList>
            <person name="Sun Q."/>
            <person name="Zhou Y."/>
        </authorList>
    </citation>
    <scope>NUCLEOTIDE SEQUENCE</scope>
    <source>
        <strain evidence="2">CGMCC 1.12827</strain>
    </source>
</reference>
<proteinExistence type="predicted"/>
<gene>
    <name evidence="2" type="ORF">GCM10011489_36810</name>
</gene>
<accession>A0A916TII1</accession>
<organism evidence="2 3">
    <name type="scientific">Gordonia jinhuaensis</name>
    <dbReference type="NCBI Taxonomy" id="1517702"/>
    <lineage>
        <taxon>Bacteria</taxon>
        <taxon>Bacillati</taxon>
        <taxon>Actinomycetota</taxon>
        <taxon>Actinomycetes</taxon>
        <taxon>Mycobacteriales</taxon>
        <taxon>Gordoniaceae</taxon>
        <taxon>Gordonia</taxon>
    </lineage>
</organism>
<feature type="compositionally biased region" description="Low complexity" evidence="1">
    <location>
        <begin position="67"/>
        <end position="81"/>
    </location>
</feature>
<evidence type="ECO:0000256" key="1">
    <source>
        <dbReference type="SAM" id="MobiDB-lite"/>
    </source>
</evidence>